<dbReference type="NCBIfam" id="TIGR02937">
    <property type="entry name" value="sigma70-ECF"/>
    <property type="match status" value="1"/>
</dbReference>
<dbReference type="EMBL" id="JAVDVW010000001">
    <property type="protein sequence ID" value="MDR7098448.1"/>
    <property type="molecule type" value="Genomic_DNA"/>
</dbReference>
<feature type="domain" description="DUF6596" evidence="3">
    <location>
        <begin position="194"/>
        <end position="294"/>
    </location>
</feature>
<sequence>MADTPDNTRQQIRRTIDAVWRMESAKLIATLARMLHDVGLAEELAQDALVTALEQWPRSGVPDNPGAWLMTTAKHRAIDRLRRHQLQQRKHEELGHEIELHQQLHEEDILDALDDPIGDDMLRLVFTACHPVLSPEARVALTLRLLGGLATDEIARAFLVPEPTIAQRIVRAKRTLAEADVPYEVPRGEELVERLSAVLAVVYLIFNEGYSATAGEHWLRPSLCEDALRLGRVLAELLPQQAEVHGLVALMEIQASRTRARIGPAGEPILLLEQDRARWDRLLIGRGLAALERAERLGARGLYTLQAAIAACHARALRPEDTDWARIAGLYGELARLTGSPIVELNRAVALGMLFGPAAGLELVDALADEPRLARYHLLPSVRGDLLFKLGRMEEARSEFERAAALTRNERERALLLERAAGCRMDSR</sequence>
<dbReference type="InterPro" id="IPR013249">
    <property type="entry name" value="RNA_pol_sigma70_r4_t2"/>
</dbReference>
<gene>
    <name evidence="4" type="ORF">J2X04_000795</name>
</gene>
<accession>A0ABU1VLU4</accession>
<protein>
    <submittedName>
        <fullName evidence="4">RNA polymerase sigma factor (Sigma-70 family)</fullName>
    </submittedName>
</protein>
<keyword evidence="5" id="KW-1185">Reference proteome</keyword>
<dbReference type="Gene3D" id="1.10.1740.10">
    <property type="match status" value="1"/>
</dbReference>
<evidence type="ECO:0000313" key="5">
    <source>
        <dbReference type="Proteomes" id="UP001267878"/>
    </source>
</evidence>
<dbReference type="InterPro" id="IPR007627">
    <property type="entry name" value="RNA_pol_sigma70_r2"/>
</dbReference>
<dbReference type="Pfam" id="PF20239">
    <property type="entry name" value="DUF6596"/>
    <property type="match status" value="1"/>
</dbReference>
<dbReference type="PANTHER" id="PTHR47756">
    <property type="entry name" value="BLL6612 PROTEIN-RELATED"/>
    <property type="match status" value="1"/>
</dbReference>
<evidence type="ECO:0000259" key="1">
    <source>
        <dbReference type="Pfam" id="PF04542"/>
    </source>
</evidence>
<dbReference type="SUPFAM" id="SSF88946">
    <property type="entry name" value="Sigma2 domain of RNA polymerase sigma factors"/>
    <property type="match status" value="1"/>
</dbReference>
<dbReference type="InterPro" id="IPR013324">
    <property type="entry name" value="RNA_pol_sigma_r3/r4-like"/>
</dbReference>
<name>A0ABU1VLU4_9GAMM</name>
<dbReference type="Pfam" id="PF04542">
    <property type="entry name" value="Sigma70_r2"/>
    <property type="match status" value="1"/>
</dbReference>
<evidence type="ECO:0000259" key="3">
    <source>
        <dbReference type="Pfam" id="PF20239"/>
    </source>
</evidence>
<proteinExistence type="predicted"/>
<dbReference type="Gene3D" id="1.10.10.10">
    <property type="entry name" value="Winged helix-like DNA-binding domain superfamily/Winged helix DNA-binding domain"/>
    <property type="match status" value="1"/>
</dbReference>
<dbReference type="Pfam" id="PF08281">
    <property type="entry name" value="Sigma70_r4_2"/>
    <property type="match status" value="1"/>
</dbReference>
<comment type="caution">
    <text evidence="4">The sequence shown here is derived from an EMBL/GenBank/DDBJ whole genome shotgun (WGS) entry which is preliminary data.</text>
</comment>
<dbReference type="RefSeq" id="WP_310052373.1">
    <property type="nucleotide sequence ID" value="NZ_JAVDVW010000001.1"/>
</dbReference>
<dbReference type="InterPro" id="IPR014284">
    <property type="entry name" value="RNA_pol_sigma-70_dom"/>
</dbReference>
<feature type="domain" description="RNA polymerase sigma factor 70 region 4 type 2" evidence="2">
    <location>
        <begin position="126"/>
        <end position="176"/>
    </location>
</feature>
<dbReference type="Proteomes" id="UP001267878">
    <property type="component" value="Unassembled WGS sequence"/>
</dbReference>
<evidence type="ECO:0000313" key="4">
    <source>
        <dbReference type="EMBL" id="MDR7098448.1"/>
    </source>
</evidence>
<dbReference type="PANTHER" id="PTHR47756:SF1">
    <property type="entry name" value="BLL0085 PROTEIN"/>
    <property type="match status" value="1"/>
</dbReference>
<organism evidence="4 5">
    <name type="scientific">Agrilutibacter niabensis</name>
    <dbReference type="NCBI Taxonomy" id="380628"/>
    <lineage>
        <taxon>Bacteria</taxon>
        <taxon>Pseudomonadati</taxon>
        <taxon>Pseudomonadota</taxon>
        <taxon>Gammaproteobacteria</taxon>
        <taxon>Lysobacterales</taxon>
        <taxon>Lysobacteraceae</taxon>
        <taxon>Agrilutibacter</taxon>
    </lineage>
</organism>
<dbReference type="InterPro" id="IPR013325">
    <property type="entry name" value="RNA_pol_sigma_r2"/>
</dbReference>
<dbReference type="InterPro" id="IPR046531">
    <property type="entry name" value="DUF6596"/>
</dbReference>
<evidence type="ECO:0000259" key="2">
    <source>
        <dbReference type="Pfam" id="PF08281"/>
    </source>
</evidence>
<dbReference type="SUPFAM" id="SSF88659">
    <property type="entry name" value="Sigma3 and sigma4 domains of RNA polymerase sigma factors"/>
    <property type="match status" value="1"/>
</dbReference>
<reference evidence="4 5" key="1">
    <citation type="submission" date="2023-07" db="EMBL/GenBank/DDBJ databases">
        <title>Sorghum-associated microbial communities from plants grown in Nebraska, USA.</title>
        <authorList>
            <person name="Schachtman D."/>
        </authorList>
    </citation>
    <scope>NUCLEOTIDE SEQUENCE [LARGE SCALE GENOMIC DNA]</scope>
    <source>
        <strain evidence="4 5">BE187</strain>
    </source>
</reference>
<feature type="domain" description="RNA polymerase sigma-70 region 2" evidence="1">
    <location>
        <begin position="26"/>
        <end position="85"/>
    </location>
</feature>
<dbReference type="InterPro" id="IPR036388">
    <property type="entry name" value="WH-like_DNA-bd_sf"/>
</dbReference>